<protein>
    <recommendedName>
        <fullName evidence="8">Helicase ATP-binding domain-containing protein</fullName>
    </recommendedName>
</protein>
<feature type="domain" description="Helicase ATP-binding" evidence="4">
    <location>
        <begin position="206"/>
        <end position="433"/>
    </location>
</feature>
<dbReference type="GO" id="GO:0016787">
    <property type="term" value="F:hydrolase activity"/>
    <property type="evidence" value="ECO:0007669"/>
    <property type="project" value="UniProtKB-KW"/>
</dbReference>
<dbReference type="Pfam" id="PF00176">
    <property type="entry name" value="SNF2-rel_dom"/>
    <property type="match status" value="1"/>
</dbReference>
<evidence type="ECO:0000259" key="5">
    <source>
        <dbReference type="PROSITE" id="PS51194"/>
    </source>
</evidence>
<keyword evidence="3" id="KW-0067">ATP-binding</keyword>
<dbReference type="AlphaFoldDB" id="A0A9P8L9S4"/>
<dbReference type="InterPro" id="IPR027417">
    <property type="entry name" value="P-loop_NTPase"/>
</dbReference>
<dbReference type="SUPFAM" id="SSF52540">
    <property type="entry name" value="P-loop containing nucleoside triphosphate hydrolases"/>
    <property type="match status" value="2"/>
</dbReference>
<dbReference type="GO" id="GO:0006281">
    <property type="term" value="P:DNA repair"/>
    <property type="evidence" value="ECO:0007669"/>
    <property type="project" value="TreeGrafter"/>
</dbReference>
<dbReference type="SMART" id="SM00490">
    <property type="entry name" value="HELICc"/>
    <property type="match status" value="1"/>
</dbReference>
<dbReference type="Gene3D" id="3.40.50.300">
    <property type="entry name" value="P-loop containing nucleotide triphosphate hydrolases"/>
    <property type="match status" value="1"/>
</dbReference>
<sequence length="859" mass="98752">MVHILSSSKKDPRLKPSLLHLTAFVTQESLVPYLLLLVTSSLLLPTSQTSSALIEGSALYLLATSPSENRVTPQFIKPEDPLFDLSDMDEILDGDPMAIDRFITQTLDFTGTGDLMYTRMVTERGKQLAQASAAGTLQFQGITAKEMSTFKDQGEWLDNTKLQREDEEEAYTGLGITDRSHPHIAGMSRRMILKFWQVVAVWALYKFHIGWLKGGVLADAVGLGKTIVALALVQFKYNLRMTAKTIGERTQRYGPPKPTMIVVPPTLVHHWVEMIREHLPDFTLFVYYGNYYDDSQDQTKRLIDGYLHKEWFKKGERIAKAIILTTYETMAQRHGPALLSKTRMARIDLTDHEQVAELKSQWTVPELAWGRDLHGCIDHLILDEAHVIKGGYASNAFTALKWLDAEYTTCLTATPADFSGILGLLQRRNIWDDDNLGRLGVNKDFNPFDEGSEEGELKWLRCTQEALRKFVLSKDIDPVMRGHRLSMIMELCVIKRGYGSRIPFGPEGKRIADSMKPMQTRTIWLQHTTDEISRYRPLHDFAINSLVKSIDVNGQKMVVFDMKHWRALKHYSTWLGFEHLLRYHVDKLQEFRADPVFSLRELAEVICKTNPSLSRPGESLNELLEWFANGSPKMRWMCWALAEYVVKRQEKMLIWVQLPWQQELLYLFIKEFGVDVQQYHSGLNDRQRHELVKAFHGHQYRTMVLICCYSISSCGLNLHGYCRNVMLFEPAPSTLIEFQAIGRVYGIGQEHTVRVLRLYLQDSWNEWEESNRLVKELYALMVELDMNIFGVGDDPEEEACISLGDHGTGIRRYVAFDNRLVPAKERPGIDALSPEDLVEVVSRMLKDQRNFRPRVRKEI</sequence>
<dbReference type="PROSITE" id="PS51192">
    <property type="entry name" value="HELICASE_ATP_BIND_1"/>
    <property type="match status" value="1"/>
</dbReference>
<evidence type="ECO:0000313" key="7">
    <source>
        <dbReference type="Proteomes" id="UP000750711"/>
    </source>
</evidence>
<dbReference type="GO" id="GO:0005524">
    <property type="term" value="F:ATP binding"/>
    <property type="evidence" value="ECO:0007669"/>
    <property type="project" value="UniProtKB-KW"/>
</dbReference>
<evidence type="ECO:0000256" key="2">
    <source>
        <dbReference type="ARBA" id="ARBA00022801"/>
    </source>
</evidence>
<evidence type="ECO:0000256" key="1">
    <source>
        <dbReference type="ARBA" id="ARBA00022741"/>
    </source>
</evidence>
<accession>A0A9P8L9S4</accession>
<dbReference type="InterPro" id="IPR038718">
    <property type="entry name" value="SNF2-like_sf"/>
</dbReference>
<dbReference type="InterPro" id="IPR000330">
    <property type="entry name" value="SNF2_N"/>
</dbReference>
<evidence type="ECO:0000259" key="4">
    <source>
        <dbReference type="PROSITE" id="PS51192"/>
    </source>
</evidence>
<dbReference type="PROSITE" id="PS51194">
    <property type="entry name" value="HELICASE_CTER"/>
    <property type="match status" value="1"/>
</dbReference>
<dbReference type="CDD" id="cd18793">
    <property type="entry name" value="SF2_C_SNF"/>
    <property type="match status" value="1"/>
</dbReference>
<dbReference type="InterPro" id="IPR014001">
    <property type="entry name" value="Helicase_ATP-bd"/>
</dbReference>
<comment type="caution">
    <text evidence="6">The sequence shown here is derived from an EMBL/GenBank/DDBJ whole genome shotgun (WGS) entry which is preliminary data.</text>
</comment>
<dbReference type="InterPro" id="IPR049730">
    <property type="entry name" value="SNF2/RAD54-like_C"/>
</dbReference>
<dbReference type="InterPro" id="IPR001650">
    <property type="entry name" value="Helicase_C-like"/>
</dbReference>
<dbReference type="InterPro" id="IPR050628">
    <property type="entry name" value="SNF2_RAD54_helicase_TF"/>
</dbReference>
<gene>
    <name evidence="6" type="ORF">GP486_005170</name>
</gene>
<dbReference type="PANTHER" id="PTHR45626">
    <property type="entry name" value="TRANSCRIPTION TERMINATION FACTOR 2-RELATED"/>
    <property type="match status" value="1"/>
</dbReference>
<dbReference type="Pfam" id="PF00271">
    <property type="entry name" value="Helicase_C"/>
    <property type="match status" value="1"/>
</dbReference>
<proteinExistence type="predicted"/>
<dbReference type="EMBL" id="JAGHQM010000932">
    <property type="protein sequence ID" value="KAH0557042.1"/>
    <property type="molecule type" value="Genomic_DNA"/>
</dbReference>
<feature type="domain" description="Helicase C-terminal" evidence="5">
    <location>
        <begin position="640"/>
        <end position="802"/>
    </location>
</feature>
<dbReference type="GO" id="GO:0008094">
    <property type="term" value="F:ATP-dependent activity, acting on DNA"/>
    <property type="evidence" value="ECO:0007669"/>
    <property type="project" value="TreeGrafter"/>
</dbReference>
<dbReference type="Proteomes" id="UP000750711">
    <property type="component" value="Unassembled WGS sequence"/>
</dbReference>
<dbReference type="Gene3D" id="3.40.50.10810">
    <property type="entry name" value="Tandem AAA-ATPase domain"/>
    <property type="match status" value="1"/>
</dbReference>
<dbReference type="GO" id="GO:0005634">
    <property type="term" value="C:nucleus"/>
    <property type="evidence" value="ECO:0007669"/>
    <property type="project" value="TreeGrafter"/>
</dbReference>
<evidence type="ECO:0000256" key="3">
    <source>
        <dbReference type="ARBA" id="ARBA00022840"/>
    </source>
</evidence>
<evidence type="ECO:0000313" key="6">
    <source>
        <dbReference type="EMBL" id="KAH0557042.1"/>
    </source>
</evidence>
<keyword evidence="1" id="KW-0547">Nucleotide-binding</keyword>
<name>A0A9P8L9S4_9PEZI</name>
<keyword evidence="7" id="KW-1185">Reference proteome</keyword>
<keyword evidence="2" id="KW-0378">Hydrolase</keyword>
<dbReference type="SMART" id="SM00487">
    <property type="entry name" value="DEXDc"/>
    <property type="match status" value="1"/>
</dbReference>
<organism evidence="6 7">
    <name type="scientific">Trichoglossum hirsutum</name>
    <dbReference type="NCBI Taxonomy" id="265104"/>
    <lineage>
        <taxon>Eukaryota</taxon>
        <taxon>Fungi</taxon>
        <taxon>Dikarya</taxon>
        <taxon>Ascomycota</taxon>
        <taxon>Pezizomycotina</taxon>
        <taxon>Geoglossomycetes</taxon>
        <taxon>Geoglossales</taxon>
        <taxon>Geoglossaceae</taxon>
        <taxon>Trichoglossum</taxon>
    </lineage>
</organism>
<evidence type="ECO:0008006" key="8">
    <source>
        <dbReference type="Google" id="ProtNLM"/>
    </source>
</evidence>
<reference evidence="6" key="1">
    <citation type="submission" date="2021-03" db="EMBL/GenBank/DDBJ databases">
        <title>Comparative genomics and phylogenomic investigation of the class Geoglossomycetes provide insights into ecological specialization and systematics.</title>
        <authorList>
            <person name="Melie T."/>
            <person name="Pirro S."/>
            <person name="Miller A.N."/>
            <person name="Quandt A."/>
        </authorList>
    </citation>
    <scope>NUCLEOTIDE SEQUENCE</scope>
    <source>
        <strain evidence="6">CAQ_001_2017</strain>
    </source>
</reference>